<dbReference type="Gene3D" id="1.10.390.10">
    <property type="entry name" value="Neutral Protease Domain 2"/>
    <property type="match status" value="1"/>
</dbReference>
<dbReference type="InterPro" id="IPR016024">
    <property type="entry name" value="ARM-type_fold"/>
</dbReference>
<feature type="binding site" evidence="11">
    <location>
        <position position="326"/>
    </location>
    <ligand>
        <name>Zn(2+)</name>
        <dbReference type="ChEBI" id="CHEBI:29105"/>
        <note>catalytic</note>
    </ligand>
</feature>
<feature type="binding site" evidence="11">
    <location>
        <position position="303"/>
    </location>
    <ligand>
        <name>Zn(2+)</name>
        <dbReference type="ChEBI" id="CHEBI:29105"/>
        <note>catalytic</note>
    </ligand>
</feature>
<evidence type="ECO:0000256" key="8">
    <source>
        <dbReference type="ARBA" id="ARBA00023049"/>
    </source>
</evidence>
<comment type="cofactor">
    <cofactor evidence="11">
        <name>Zn(2+)</name>
        <dbReference type="ChEBI" id="CHEBI:29105"/>
    </cofactor>
    <text evidence="11">Binds 1 zinc ion per subunit.</text>
</comment>
<reference evidence="13 14" key="1">
    <citation type="submission" date="2016-08" db="EMBL/GenBank/DDBJ databases">
        <title>A Parts List for Fungal Cellulosomes Revealed by Comparative Genomics.</title>
        <authorList>
            <consortium name="DOE Joint Genome Institute"/>
            <person name="Haitjema C.H."/>
            <person name="Gilmore S.P."/>
            <person name="Henske J.K."/>
            <person name="Solomon K.V."/>
            <person name="De Groot R."/>
            <person name="Kuo A."/>
            <person name="Mondo S.J."/>
            <person name="Salamov A.A."/>
            <person name="Labutti K."/>
            <person name="Zhao Z."/>
            <person name="Chiniquy J."/>
            <person name="Barry K."/>
            <person name="Brewer H.M."/>
            <person name="Purvine S.O."/>
            <person name="Wright A.T."/>
            <person name="Boxma B."/>
            <person name="Van Alen T."/>
            <person name="Hackstein J.H."/>
            <person name="Baker S.E."/>
            <person name="Grigoriev I.V."/>
            <person name="O'Malley M.A."/>
        </authorList>
    </citation>
    <scope>NUCLEOTIDE SEQUENCE [LARGE SCALE GENOMIC DNA]</scope>
    <source>
        <strain evidence="13 14">G1</strain>
    </source>
</reference>
<evidence type="ECO:0000313" key="13">
    <source>
        <dbReference type="EMBL" id="ORY21346.1"/>
    </source>
</evidence>
<dbReference type="InterPro" id="IPR014782">
    <property type="entry name" value="Peptidase_M1_dom"/>
</dbReference>
<keyword evidence="8" id="KW-0482">Metalloprotease</keyword>
<keyword evidence="4" id="KW-0645">Protease</keyword>
<evidence type="ECO:0000256" key="9">
    <source>
        <dbReference type="PIRSR" id="PIRSR634015-1"/>
    </source>
</evidence>
<dbReference type="InterPro" id="IPR049980">
    <property type="entry name" value="LTA4H_cat"/>
</dbReference>
<evidence type="ECO:0000256" key="1">
    <source>
        <dbReference type="ARBA" id="ARBA00004496"/>
    </source>
</evidence>
<evidence type="ECO:0000256" key="2">
    <source>
        <dbReference type="ARBA" id="ARBA00010136"/>
    </source>
</evidence>
<evidence type="ECO:0000256" key="3">
    <source>
        <dbReference type="ARBA" id="ARBA00022490"/>
    </source>
</evidence>
<gene>
    <name evidence="13" type="ORF">LY90DRAFT_707492</name>
</gene>
<dbReference type="Pfam" id="PF01433">
    <property type="entry name" value="Peptidase_M1"/>
    <property type="match status" value="1"/>
</dbReference>
<dbReference type="AlphaFoldDB" id="A0A1Y2AFR9"/>
<dbReference type="PRINTS" id="PR00756">
    <property type="entry name" value="ALADIPTASE"/>
</dbReference>
<dbReference type="InterPro" id="IPR034015">
    <property type="entry name" value="M1_LTA4H"/>
</dbReference>
<dbReference type="InterPro" id="IPR038502">
    <property type="entry name" value="M1_LTA-4_hydro/amino_C_sf"/>
</dbReference>
<comment type="similarity">
    <text evidence="2">Belongs to the peptidase M1 family.</text>
</comment>
<accession>A0A1Y2AFR9</accession>
<dbReference type="SMART" id="SM01263">
    <property type="entry name" value="Leuk-A4-hydro_C"/>
    <property type="match status" value="1"/>
</dbReference>
<name>A0A1Y2AFR9_9FUNG</name>
<dbReference type="Pfam" id="PF09127">
    <property type="entry name" value="Leuk-A4-hydro_C"/>
    <property type="match status" value="1"/>
</dbReference>
<evidence type="ECO:0000256" key="4">
    <source>
        <dbReference type="ARBA" id="ARBA00022670"/>
    </source>
</evidence>
<evidence type="ECO:0000256" key="7">
    <source>
        <dbReference type="ARBA" id="ARBA00022833"/>
    </source>
</evidence>
<dbReference type="EMBL" id="MCOG01000267">
    <property type="protein sequence ID" value="ORY21346.1"/>
    <property type="molecule type" value="Genomic_DNA"/>
</dbReference>
<dbReference type="GO" id="GO:0004301">
    <property type="term" value="F:epoxide hydrolase activity"/>
    <property type="evidence" value="ECO:0007669"/>
    <property type="project" value="TreeGrafter"/>
</dbReference>
<dbReference type="InterPro" id="IPR042097">
    <property type="entry name" value="Aminopeptidase_N-like_N_sf"/>
</dbReference>
<dbReference type="InterPro" id="IPR027268">
    <property type="entry name" value="Peptidase_M4/M1_CTD_sf"/>
</dbReference>
<evidence type="ECO:0000256" key="10">
    <source>
        <dbReference type="PIRSR" id="PIRSR634015-2"/>
    </source>
</evidence>
<feature type="binding site" evidence="10">
    <location>
        <begin position="577"/>
        <end position="579"/>
    </location>
    <ligand>
        <name>a peptide</name>
        <dbReference type="ChEBI" id="CHEBI:60466"/>
    </ligand>
</feature>
<dbReference type="PANTHER" id="PTHR45726:SF3">
    <property type="entry name" value="LEUKOTRIENE A-4 HYDROLASE"/>
    <property type="match status" value="1"/>
</dbReference>
<proteinExistence type="inferred from homology"/>
<dbReference type="Gene3D" id="2.60.40.1730">
    <property type="entry name" value="tricorn interacting facor f3 domain"/>
    <property type="match status" value="1"/>
</dbReference>
<keyword evidence="14" id="KW-1185">Reference proteome</keyword>
<keyword evidence="3" id="KW-0963">Cytoplasm</keyword>
<dbReference type="PANTHER" id="PTHR45726">
    <property type="entry name" value="LEUKOTRIENE A-4 HYDROLASE"/>
    <property type="match status" value="1"/>
</dbReference>
<feature type="binding site" evidence="10">
    <location>
        <begin position="274"/>
        <end position="279"/>
    </location>
    <ligand>
        <name>a peptide</name>
        <dbReference type="ChEBI" id="CHEBI:60466"/>
    </ligand>
</feature>
<comment type="caution">
    <text evidence="13">The sequence shown here is derived from an EMBL/GenBank/DDBJ whole genome shotgun (WGS) entry which is preliminary data.</text>
</comment>
<dbReference type="SUPFAM" id="SSF55486">
    <property type="entry name" value="Metalloproteases ('zincins'), catalytic domain"/>
    <property type="match status" value="1"/>
</dbReference>
<feature type="domain" description="Peptidase M1 leukotriene A4 hydrolase/aminopeptidase C-terminal" evidence="12">
    <location>
        <begin position="476"/>
        <end position="621"/>
    </location>
</feature>
<keyword evidence="6 13" id="KW-0378">Hydrolase</keyword>
<feature type="binding site" evidence="11">
    <location>
        <position position="307"/>
    </location>
    <ligand>
        <name>Zn(2+)</name>
        <dbReference type="ChEBI" id="CHEBI:29105"/>
        <note>catalytic</note>
    </ligand>
</feature>
<dbReference type="GO" id="GO:0070006">
    <property type="term" value="F:metalloaminopeptidase activity"/>
    <property type="evidence" value="ECO:0007669"/>
    <property type="project" value="UniProtKB-ARBA"/>
</dbReference>
<feature type="active site" description="Proton acceptor" evidence="9">
    <location>
        <position position="304"/>
    </location>
</feature>
<evidence type="ECO:0000256" key="11">
    <source>
        <dbReference type="PIRSR" id="PIRSR634015-3"/>
    </source>
</evidence>
<dbReference type="GO" id="GO:0005829">
    <property type="term" value="C:cytosol"/>
    <property type="evidence" value="ECO:0007669"/>
    <property type="project" value="TreeGrafter"/>
</dbReference>
<feature type="binding site" evidence="10">
    <location>
        <begin position="144"/>
        <end position="146"/>
    </location>
    <ligand>
        <name>a peptide</name>
        <dbReference type="ChEBI" id="CHEBI:60466"/>
    </ligand>
</feature>
<dbReference type="FunFam" id="3.30.2010.30:FF:000001">
    <property type="entry name" value="Leukotriene A(4) hydrolase"/>
    <property type="match status" value="1"/>
</dbReference>
<dbReference type="FunFam" id="1.25.40.320:FF:000001">
    <property type="entry name" value="Leukotriene A(4) hydrolase"/>
    <property type="match status" value="1"/>
</dbReference>
<organism evidence="13 14">
    <name type="scientific">Neocallimastix californiae</name>
    <dbReference type="NCBI Taxonomy" id="1754190"/>
    <lineage>
        <taxon>Eukaryota</taxon>
        <taxon>Fungi</taxon>
        <taxon>Fungi incertae sedis</taxon>
        <taxon>Chytridiomycota</taxon>
        <taxon>Chytridiomycota incertae sedis</taxon>
        <taxon>Neocallimastigomycetes</taxon>
        <taxon>Neocallimastigales</taxon>
        <taxon>Neocallimastigaceae</taxon>
        <taxon>Neocallimastix</taxon>
    </lineage>
</organism>
<dbReference type="Proteomes" id="UP000193920">
    <property type="component" value="Unassembled WGS sequence"/>
</dbReference>
<dbReference type="GO" id="GO:0008270">
    <property type="term" value="F:zinc ion binding"/>
    <property type="evidence" value="ECO:0007669"/>
    <property type="project" value="InterPro"/>
</dbReference>
<dbReference type="Pfam" id="PF17900">
    <property type="entry name" value="Peptidase_M1_N"/>
    <property type="match status" value="1"/>
</dbReference>
<comment type="subcellular location">
    <subcellularLocation>
        <location evidence="1">Cytoplasm</location>
    </subcellularLocation>
</comment>
<dbReference type="Gene3D" id="3.30.2010.30">
    <property type="match status" value="1"/>
</dbReference>
<evidence type="ECO:0000256" key="5">
    <source>
        <dbReference type="ARBA" id="ARBA00022723"/>
    </source>
</evidence>
<feature type="active site" description="Proton donor" evidence="9">
    <location>
        <position position="392"/>
    </location>
</feature>
<dbReference type="InterPro" id="IPR001930">
    <property type="entry name" value="Peptidase_M1"/>
</dbReference>
<dbReference type="SUPFAM" id="SSF48371">
    <property type="entry name" value="ARM repeat"/>
    <property type="match status" value="1"/>
</dbReference>
<dbReference type="InterPro" id="IPR045357">
    <property type="entry name" value="Aminopeptidase_N-like_N"/>
</dbReference>
<sequence>MAGTDNNWEVDPNSYANVNNFKVNHMKLNLKTEFERKALTGYVINEVEIVDNSVNKFILDTRGLKVFSSSWVKNDGSEISLDFTLSEVHKMYGQALSITFTDEMLKESKVNVKVNYETTPECSACQWLEPSQTEGKKYPYLYTQCEAVHARSVVPCQDTPITKLTYEAEMIVPKELRALMSAVLLEEKPLDNGFTSYKFEQKMRIPAYLLAIAVGNLKGIKIGPRSTVWSEPEVVEKAANEFTSTEDFIKIGEEYLTPYVWGVYDLLVLPPSFPFGGMENPCLTFVTPTIVVGDKSLVDVVAHEISHSWTGNLVTNSNWQHFWLNEGHTMYLERKILSKLHGEQYRHFSAIIGWNDLKEAIKAYGKEEEYFTALVPDLRDKDPDDSFSTVPYEKGFNLLFYLEKILGGPEVFDPFLKSYVSHFANKSLSTNQWKDYLYSYFKEHDESKIKVLDGIDWNTWLYGYGMPPVDPKFDRTLLNICDNLAKKWIDKKNDTNFDGFSLKDIESFDAKQLMIFLSRINDEGPYNKTFIEAMDKVYSFSKSKNSEIRFLWQSLCLNSNYEEIFPAVVKFVEEQGRMKFVIPLYRMLFKCKNGADLAVSTFKKNLNFYHPICADNIAKELKLK</sequence>
<dbReference type="FunFam" id="1.10.390.10:FF:000003">
    <property type="entry name" value="Leukotriene A(4) hydrolase"/>
    <property type="match status" value="1"/>
</dbReference>
<dbReference type="OrthoDB" id="79562at2759"/>
<dbReference type="InterPro" id="IPR015211">
    <property type="entry name" value="Peptidase_M1_C"/>
</dbReference>
<evidence type="ECO:0000256" key="6">
    <source>
        <dbReference type="ARBA" id="ARBA00022801"/>
    </source>
</evidence>
<evidence type="ECO:0000259" key="12">
    <source>
        <dbReference type="SMART" id="SM01263"/>
    </source>
</evidence>
<keyword evidence="5 11" id="KW-0479">Metal-binding</keyword>
<dbReference type="CDD" id="cd09599">
    <property type="entry name" value="M1_LTA4H"/>
    <property type="match status" value="1"/>
</dbReference>
<dbReference type="SUPFAM" id="SSF63737">
    <property type="entry name" value="Leukotriene A4 hydrolase N-terminal domain"/>
    <property type="match status" value="1"/>
</dbReference>
<dbReference type="Gene3D" id="1.25.40.320">
    <property type="entry name" value="Peptidase M1, leukotriene A4 hydrolase/aminopeptidase C-terminal domain"/>
    <property type="match status" value="1"/>
</dbReference>
<keyword evidence="7 11" id="KW-0862">Zinc</keyword>
<evidence type="ECO:0000313" key="14">
    <source>
        <dbReference type="Proteomes" id="UP000193920"/>
    </source>
</evidence>
<protein>
    <submittedName>
        <fullName evidence="13">Leukotriene A4 hydrolase</fullName>
    </submittedName>
</protein>
<dbReference type="STRING" id="1754190.A0A1Y2AFR9"/>
<dbReference type="FunFam" id="2.60.40.1730:FF:000004">
    <property type="entry name" value="Leukotriene A(4) hydrolase"/>
    <property type="match status" value="1"/>
</dbReference>
<dbReference type="GO" id="GO:0006508">
    <property type="term" value="P:proteolysis"/>
    <property type="evidence" value="ECO:0007669"/>
    <property type="project" value="UniProtKB-KW"/>
</dbReference>